<dbReference type="Proteomes" id="UP000034036">
    <property type="component" value="Unassembled WGS sequence"/>
</dbReference>
<gene>
    <name evidence="1" type="ORF">UV11_C0006G0043</name>
</gene>
<organism evidence="1 2">
    <name type="scientific">Candidatus Giovannonibacteria bacterium GW2011_GWF2_42_19</name>
    <dbReference type="NCBI Taxonomy" id="1618659"/>
    <lineage>
        <taxon>Bacteria</taxon>
        <taxon>Candidatus Giovannoniibacteriota</taxon>
    </lineage>
</organism>
<comment type="caution">
    <text evidence="1">The sequence shown here is derived from an EMBL/GenBank/DDBJ whole genome shotgun (WGS) entry which is preliminary data.</text>
</comment>
<evidence type="ECO:0000313" key="2">
    <source>
        <dbReference type="Proteomes" id="UP000034036"/>
    </source>
</evidence>
<sequence length="585" mass="69187">MEIRVCQNCKQNFTIEPEDFEFYEKIDVPPPTFCWRCRAQRRLSFRSGWKLYKRKVVGKEDEVFSPIPPEAPFKVYYEDYWWTDNWDPMEYGRDYDFSRPFFEQFQKLMSEVPISHRRVTNGISSEYAANAIDIKNCYLVFNAGWVENSMYSETINRARECMDTLKIEDCELCYELFDCKKCFQTFFSFDCAECVDVWFSKNLVGCSNCFGCVNLRNKKYYFFNEPYTREEYFEKLKQFDLGSFVIKENLKEKSALHFAKFPAKFMHGAHNINVEGDYLDHCKDVKESYSCRDLENCGYSQLILFLKSADCMDIAVAGGELCYELQEAGGFDVKFSYICVPKDLKSLNVALMHLEYSMFAYNASNLFGCVGVRNKQYCILNKQYTKEDYEKLVPKIKKQMDEMPYIDKAGRIYKYGEFFPPEFSPFPYNDTWAAEYFPESKESAKEKGFFWRDSEKRNYQITLSANKLPDHIKNVPDAIVNEIIGCEHNGACGEGCTEVFRIIPQEFEFYKKFNLPLPHLCPICRHVERTKLRNPWRLWHRDCMCRVAEHDWHQNGNCSNEFETSYAPDRPEIIYCEACYNKEIV</sequence>
<dbReference type="AlphaFoldDB" id="A0A0G1CGE9"/>
<dbReference type="STRING" id="1618659.UV11_C0006G0043"/>
<proteinExistence type="predicted"/>
<reference evidence="1" key="1">
    <citation type="journal article" date="2015" name="Nature">
        <title>rRNA introns, odd ribosomes, and small enigmatic genomes across a large radiation of phyla.</title>
        <authorList>
            <person name="Brown C.T."/>
            <person name="Hug L.A."/>
            <person name="Thomas B.C."/>
            <person name="Sharon I."/>
            <person name="Castelle C.J."/>
            <person name="Singh A."/>
            <person name="Wilkins M.J."/>
            <person name="Williams K.H."/>
            <person name="Banfield J.F."/>
        </authorList>
    </citation>
    <scope>NUCLEOTIDE SEQUENCE [LARGE SCALE GENOMIC DNA]</scope>
</reference>
<evidence type="ECO:0000313" key="1">
    <source>
        <dbReference type="EMBL" id="KKS48638.1"/>
    </source>
</evidence>
<protein>
    <submittedName>
        <fullName evidence="1">Uncharacterized protein</fullName>
    </submittedName>
</protein>
<dbReference type="EMBL" id="LCDF01000006">
    <property type="protein sequence ID" value="KKS48638.1"/>
    <property type="molecule type" value="Genomic_DNA"/>
</dbReference>
<accession>A0A0G1CGE9</accession>
<name>A0A0G1CGE9_9BACT</name>